<dbReference type="PROSITE" id="PS51340">
    <property type="entry name" value="MOSC"/>
    <property type="match status" value="1"/>
</dbReference>
<dbReference type="GO" id="GO:0030151">
    <property type="term" value="F:molybdenum ion binding"/>
    <property type="evidence" value="ECO:0007669"/>
    <property type="project" value="InterPro"/>
</dbReference>
<evidence type="ECO:0000313" key="2">
    <source>
        <dbReference type="EMBL" id="PXW55793.1"/>
    </source>
</evidence>
<dbReference type="InterPro" id="IPR052716">
    <property type="entry name" value="MOSC_domain"/>
</dbReference>
<dbReference type="GO" id="GO:0030170">
    <property type="term" value="F:pyridoxal phosphate binding"/>
    <property type="evidence" value="ECO:0007669"/>
    <property type="project" value="InterPro"/>
</dbReference>
<organism evidence="2 3">
    <name type="scientific">Chelatococcus asaccharovorans</name>
    <dbReference type="NCBI Taxonomy" id="28210"/>
    <lineage>
        <taxon>Bacteria</taxon>
        <taxon>Pseudomonadati</taxon>
        <taxon>Pseudomonadota</taxon>
        <taxon>Alphaproteobacteria</taxon>
        <taxon>Hyphomicrobiales</taxon>
        <taxon>Chelatococcaceae</taxon>
        <taxon>Chelatococcus</taxon>
    </lineage>
</organism>
<dbReference type="RefSeq" id="WP_110376563.1">
    <property type="nucleotide sequence ID" value="NZ_JAHBRY010000001.1"/>
</dbReference>
<dbReference type="InterPro" id="IPR011037">
    <property type="entry name" value="Pyrv_Knase-like_insert_dom_sf"/>
</dbReference>
<dbReference type="PANTHER" id="PTHR36930:SF1">
    <property type="entry name" value="MOSC DOMAIN-CONTAINING PROTEIN"/>
    <property type="match status" value="1"/>
</dbReference>
<comment type="caution">
    <text evidence="2">The sequence shown here is derived from an EMBL/GenBank/DDBJ whole genome shotgun (WGS) entry which is preliminary data.</text>
</comment>
<feature type="domain" description="MOSC" evidence="1">
    <location>
        <begin position="39"/>
        <end position="196"/>
    </location>
</feature>
<dbReference type="AlphaFoldDB" id="A0A2V3U0S0"/>
<accession>A0A2V3U0S0</accession>
<dbReference type="Pfam" id="PF03473">
    <property type="entry name" value="MOSC"/>
    <property type="match status" value="1"/>
</dbReference>
<name>A0A2V3U0S0_9HYPH</name>
<dbReference type="GO" id="GO:0003824">
    <property type="term" value="F:catalytic activity"/>
    <property type="evidence" value="ECO:0007669"/>
    <property type="project" value="InterPro"/>
</dbReference>
<protein>
    <recommendedName>
        <fullName evidence="1">MOSC domain-containing protein</fullName>
    </recommendedName>
</protein>
<dbReference type="EMBL" id="QJJK01000009">
    <property type="protein sequence ID" value="PXW55793.1"/>
    <property type="molecule type" value="Genomic_DNA"/>
</dbReference>
<dbReference type="InterPro" id="IPR005302">
    <property type="entry name" value="MoCF_Sase_C"/>
</dbReference>
<dbReference type="PANTHER" id="PTHR36930">
    <property type="entry name" value="METAL-SULFUR CLUSTER BIOSYNTHESIS PROTEINS YUAD-RELATED"/>
    <property type="match status" value="1"/>
</dbReference>
<dbReference type="OrthoDB" id="9808413at2"/>
<keyword evidence="3" id="KW-1185">Reference proteome</keyword>
<evidence type="ECO:0000259" key="1">
    <source>
        <dbReference type="PROSITE" id="PS51340"/>
    </source>
</evidence>
<reference evidence="2 3" key="1">
    <citation type="submission" date="2018-05" db="EMBL/GenBank/DDBJ databases">
        <title>Genomic Encyclopedia of Type Strains, Phase IV (KMG-IV): sequencing the most valuable type-strain genomes for metagenomic binning, comparative biology and taxonomic classification.</title>
        <authorList>
            <person name="Goeker M."/>
        </authorList>
    </citation>
    <scope>NUCLEOTIDE SEQUENCE [LARGE SCALE GENOMIC DNA]</scope>
    <source>
        <strain evidence="2 3">DSM 6462</strain>
    </source>
</reference>
<dbReference type="Gene3D" id="2.40.33.20">
    <property type="entry name" value="PK beta-barrel domain-like"/>
    <property type="match status" value="1"/>
</dbReference>
<gene>
    <name evidence="2" type="ORF">C7450_109203</name>
</gene>
<dbReference type="SUPFAM" id="SSF50800">
    <property type="entry name" value="PK beta-barrel domain-like"/>
    <property type="match status" value="1"/>
</dbReference>
<proteinExistence type="predicted"/>
<sequence length="207" mass="22072">MSGTGDLFGPAICPGRRLNGRVTATLQAGQGGGTYDFVTAAVSDLPVTYEGIPGDRHYGLTRLSGAREPWYPRGTEMRNDRQISLLAVEELAEIAAGLDIPSVKAEWLGGNIVVEGLPQFSMIPPRTRLMFAGGVVIGIEGQNAPCKYAGQMVADAHPGRPEIALDFVKVAKRLRGLVGWVERPGVITPGEEVVARIPEHWAYAPAG</sequence>
<dbReference type="Proteomes" id="UP000248021">
    <property type="component" value="Unassembled WGS sequence"/>
</dbReference>
<evidence type="ECO:0000313" key="3">
    <source>
        <dbReference type="Proteomes" id="UP000248021"/>
    </source>
</evidence>